<evidence type="ECO:0000259" key="4">
    <source>
        <dbReference type="PROSITE" id="PS01124"/>
    </source>
</evidence>
<dbReference type="RefSeq" id="WP_073197150.1">
    <property type="nucleotide sequence ID" value="NZ_FQXO01000053.1"/>
</dbReference>
<dbReference type="PANTHER" id="PTHR43280">
    <property type="entry name" value="ARAC-FAMILY TRANSCRIPTIONAL REGULATOR"/>
    <property type="match status" value="1"/>
</dbReference>
<evidence type="ECO:0000256" key="1">
    <source>
        <dbReference type="ARBA" id="ARBA00023015"/>
    </source>
</evidence>
<protein>
    <submittedName>
        <fullName evidence="5">AraC-type DNA-binding protein</fullName>
    </submittedName>
</protein>
<dbReference type="Gene3D" id="1.10.10.60">
    <property type="entry name" value="Homeodomain-like"/>
    <property type="match status" value="2"/>
</dbReference>
<proteinExistence type="predicted"/>
<dbReference type="InterPro" id="IPR009057">
    <property type="entry name" value="Homeodomain-like_sf"/>
</dbReference>
<dbReference type="Proteomes" id="UP000183967">
    <property type="component" value="Unassembled WGS sequence"/>
</dbReference>
<dbReference type="AlphaFoldDB" id="A0A1M5V9Y0"/>
<feature type="domain" description="HTH araC/xylS-type" evidence="4">
    <location>
        <begin position="136"/>
        <end position="234"/>
    </location>
</feature>
<dbReference type="OrthoDB" id="1934152at2"/>
<keyword evidence="1" id="KW-0805">Transcription regulation</keyword>
<dbReference type="EMBL" id="FQXO01000053">
    <property type="protein sequence ID" value="SHH72047.1"/>
    <property type="molecule type" value="Genomic_DNA"/>
</dbReference>
<name>A0A1M5V9Y0_9FIRM</name>
<dbReference type="PANTHER" id="PTHR43280:SF28">
    <property type="entry name" value="HTH-TYPE TRANSCRIPTIONAL ACTIVATOR RHAS"/>
    <property type="match status" value="1"/>
</dbReference>
<dbReference type="PRINTS" id="PR00032">
    <property type="entry name" value="HTHARAC"/>
</dbReference>
<sequence length="242" mass="28066">MINFLKMQNDTLHDRLNIQIALEGVILDSIKAGQLNNALKTYKKIVNVYILNDIGNGCRLRCIKNHIISLSALINRMIIDIGINSNLLKIKNYKFLNKIESSNSIKDTIAIGEKMIEEYCNVILDNYSCTENILIRKAISYIHNNFSENIKLDDVCNHVHISKTYFCSLFKKYTGVCFSKYLNNIRIEKSKELLKKNEMSILDISIAVGFNNQSYFSKLFKDNTGITPKEFRKNYFNKYVYK</sequence>
<dbReference type="InterPro" id="IPR018060">
    <property type="entry name" value="HTH_AraC"/>
</dbReference>
<dbReference type="PROSITE" id="PS00041">
    <property type="entry name" value="HTH_ARAC_FAMILY_1"/>
    <property type="match status" value="1"/>
</dbReference>
<dbReference type="InterPro" id="IPR020449">
    <property type="entry name" value="Tscrpt_reg_AraC-type_HTH"/>
</dbReference>
<dbReference type="SUPFAM" id="SSF46689">
    <property type="entry name" value="Homeodomain-like"/>
    <property type="match status" value="2"/>
</dbReference>
<dbReference type="InterPro" id="IPR018062">
    <property type="entry name" value="HTH_AraC-typ_CS"/>
</dbReference>
<dbReference type="GO" id="GO:0043565">
    <property type="term" value="F:sequence-specific DNA binding"/>
    <property type="evidence" value="ECO:0007669"/>
    <property type="project" value="InterPro"/>
</dbReference>
<organism evidence="5 6">
    <name type="scientific">Caloranaerobacter azorensis DSM 13643</name>
    <dbReference type="NCBI Taxonomy" id="1121264"/>
    <lineage>
        <taxon>Bacteria</taxon>
        <taxon>Bacillati</taxon>
        <taxon>Bacillota</taxon>
        <taxon>Tissierellia</taxon>
        <taxon>Tissierellales</taxon>
        <taxon>Thermohalobacteraceae</taxon>
        <taxon>Caloranaerobacter</taxon>
    </lineage>
</organism>
<evidence type="ECO:0000256" key="2">
    <source>
        <dbReference type="ARBA" id="ARBA00023125"/>
    </source>
</evidence>
<evidence type="ECO:0000313" key="6">
    <source>
        <dbReference type="Proteomes" id="UP000183967"/>
    </source>
</evidence>
<gene>
    <name evidence="5" type="ORF">SAMN02745135_01827</name>
</gene>
<evidence type="ECO:0000313" key="5">
    <source>
        <dbReference type="EMBL" id="SHH72047.1"/>
    </source>
</evidence>
<accession>A0A1M5V9Y0</accession>
<dbReference type="SMART" id="SM00342">
    <property type="entry name" value="HTH_ARAC"/>
    <property type="match status" value="1"/>
</dbReference>
<dbReference type="PROSITE" id="PS01124">
    <property type="entry name" value="HTH_ARAC_FAMILY_2"/>
    <property type="match status" value="1"/>
</dbReference>
<dbReference type="GO" id="GO:0003700">
    <property type="term" value="F:DNA-binding transcription factor activity"/>
    <property type="evidence" value="ECO:0007669"/>
    <property type="project" value="InterPro"/>
</dbReference>
<keyword evidence="6" id="KW-1185">Reference proteome</keyword>
<reference evidence="6" key="1">
    <citation type="submission" date="2016-11" db="EMBL/GenBank/DDBJ databases">
        <authorList>
            <person name="Varghese N."/>
            <person name="Submissions S."/>
        </authorList>
    </citation>
    <scope>NUCLEOTIDE SEQUENCE [LARGE SCALE GENOMIC DNA]</scope>
    <source>
        <strain evidence="6">DSM 13643</strain>
    </source>
</reference>
<keyword evidence="3" id="KW-0804">Transcription</keyword>
<dbReference type="Pfam" id="PF12833">
    <property type="entry name" value="HTH_18"/>
    <property type="match status" value="1"/>
</dbReference>
<keyword evidence="2 5" id="KW-0238">DNA-binding</keyword>
<evidence type="ECO:0000256" key="3">
    <source>
        <dbReference type="ARBA" id="ARBA00023163"/>
    </source>
</evidence>